<keyword evidence="3" id="KW-1185">Reference proteome</keyword>
<comment type="caution">
    <text evidence="2">The sequence shown here is derived from an EMBL/GenBank/DDBJ whole genome shotgun (WGS) entry which is preliminary data.</text>
</comment>
<keyword evidence="1" id="KW-0472">Membrane</keyword>
<keyword evidence="1" id="KW-0812">Transmembrane</keyword>
<proteinExistence type="predicted"/>
<feature type="transmembrane region" description="Helical" evidence="1">
    <location>
        <begin position="116"/>
        <end position="135"/>
    </location>
</feature>
<evidence type="ECO:0000256" key="1">
    <source>
        <dbReference type="SAM" id="Phobius"/>
    </source>
</evidence>
<feature type="transmembrane region" description="Helical" evidence="1">
    <location>
        <begin position="141"/>
        <end position="162"/>
    </location>
</feature>
<gene>
    <name evidence="2" type="ORF">QYM36_003047</name>
</gene>
<dbReference type="Proteomes" id="UP001187531">
    <property type="component" value="Unassembled WGS sequence"/>
</dbReference>
<feature type="non-terminal residue" evidence="2">
    <location>
        <position position="234"/>
    </location>
</feature>
<keyword evidence="1" id="KW-1133">Transmembrane helix</keyword>
<reference evidence="2" key="1">
    <citation type="submission" date="2023-07" db="EMBL/GenBank/DDBJ databases">
        <title>Chromosome-level genome assembly of Artemia franciscana.</title>
        <authorList>
            <person name="Jo E."/>
        </authorList>
    </citation>
    <scope>NUCLEOTIDE SEQUENCE</scope>
    <source>
        <tissue evidence="2">Whole body</tissue>
    </source>
</reference>
<accession>A0AA88LDT6</accession>
<dbReference type="EMBL" id="JAVRJZ010000005">
    <property type="protein sequence ID" value="KAK2722729.1"/>
    <property type="molecule type" value="Genomic_DNA"/>
</dbReference>
<evidence type="ECO:0000313" key="3">
    <source>
        <dbReference type="Proteomes" id="UP001187531"/>
    </source>
</evidence>
<name>A0AA88LDT6_ARTSF</name>
<dbReference type="AlphaFoldDB" id="A0AA88LDT6"/>
<evidence type="ECO:0000313" key="2">
    <source>
        <dbReference type="EMBL" id="KAK2722729.1"/>
    </source>
</evidence>
<protein>
    <submittedName>
        <fullName evidence="2">Uncharacterized protein</fullName>
    </submittedName>
</protein>
<sequence>DLCDYRNDLILKLERLRKAVLDGLSNDVFAAPMLPSPRRPMSMGVAQEGVKSVSRGGPGGQLAVGGVVVGSWGPNPVARGRGRTRGPVSFPTRDEDKVAQYRLARMSEPPSYKRRGITLFGSLLLIGLGITGMTMDDDSTTEFVIGFILFSVGIMLGMTFFAKRQEIVVDIVPVTQNITPYDPKSDSPPRYEEAISSCQKALSVYDDQFDEAEFKSVTYCTASALLKTLLVHNN</sequence>
<organism evidence="2 3">
    <name type="scientific">Artemia franciscana</name>
    <name type="common">Brine shrimp</name>
    <name type="synonym">Artemia sanfranciscana</name>
    <dbReference type="NCBI Taxonomy" id="6661"/>
    <lineage>
        <taxon>Eukaryota</taxon>
        <taxon>Metazoa</taxon>
        <taxon>Ecdysozoa</taxon>
        <taxon>Arthropoda</taxon>
        <taxon>Crustacea</taxon>
        <taxon>Branchiopoda</taxon>
        <taxon>Anostraca</taxon>
        <taxon>Artemiidae</taxon>
        <taxon>Artemia</taxon>
    </lineage>
</organism>